<dbReference type="SUPFAM" id="SSF47370">
    <property type="entry name" value="Bromodomain"/>
    <property type="match status" value="1"/>
</dbReference>
<feature type="region of interest" description="Disordered" evidence="7">
    <location>
        <begin position="1"/>
        <end position="147"/>
    </location>
</feature>
<dbReference type="STRING" id="6573.A0A210PLK8"/>
<dbReference type="InterPro" id="IPR001487">
    <property type="entry name" value="Bromodomain"/>
</dbReference>
<dbReference type="Proteomes" id="UP000242188">
    <property type="component" value="Unassembled WGS sequence"/>
</dbReference>
<dbReference type="Pfam" id="PF12024">
    <property type="entry name" value="DUF3512"/>
    <property type="match status" value="1"/>
</dbReference>
<evidence type="ECO:0000256" key="7">
    <source>
        <dbReference type="SAM" id="MobiDB-lite"/>
    </source>
</evidence>
<gene>
    <name evidence="9" type="ORF">KP79_PYT14000</name>
</gene>
<proteinExistence type="predicted"/>
<evidence type="ECO:0000256" key="5">
    <source>
        <dbReference type="ARBA" id="ARBA00023242"/>
    </source>
</evidence>
<organism evidence="9 10">
    <name type="scientific">Mizuhopecten yessoensis</name>
    <name type="common">Japanese scallop</name>
    <name type="synonym">Patinopecten yessoensis</name>
    <dbReference type="NCBI Taxonomy" id="6573"/>
    <lineage>
        <taxon>Eukaryota</taxon>
        <taxon>Metazoa</taxon>
        <taxon>Spiralia</taxon>
        <taxon>Lophotrochozoa</taxon>
        <taxon>Mollusca</taxon>
        <taxon>Bivalvia</taxon>
        <taxon>Autobranchia</taxon>
        <taxon>Pteriomorphia</taxon>
        <taxon>Pectinida</taxon>
        <taxon>Pectinoidea</taxon>
        <taxon>Pectinidae</taxon>
        <taxon>Mizuhopecten</taxon>
    </lineage>
</organism>
<keyword evidence="10" id="KW-1185">Reference proteome</keyword>
<dbReference type="OrthoDB" id="21648at2759"/>
<feature type="compositionally biased region" description="Basic and acidic residues" evidence="7">
    <location>
        <begin position="74"/>
        <end position="86"/>
    </location>
</feature>
<protein>
    <submittedName>
        <fullName evidence="9">Bromodomain-containing protein 7</fullName>
    </submittedName>
</protein>
<feature type="compositionally biased region" description="Acidic residues" evidence="7">
    <location>
        <begin position="95"/>
        <end position="107"/>
    </location>
</feature>
<dbReference type="InterPro" id="IPR051831">
    <property type="entry name" value="Bromodomain_contain_prot"/>
</dbReference>
<sequence>MGKKHKKHHKSERRQREVEPEEVAEPPSLKIVLKKSKIEVLESDSDMYNQSPARETSSSGKKHKHKKKKKKKSSDRDKSRHRDEGKSRKRHREETEEELEVSQEEEVPVIKRQVLEDVELGGTAGEESEAAEEKSDRGSATPTSQGAADHGVLRICLKHIHSNLQRKDANGFFANPVNDMIAPGYSLIILNPMDFSTMLAKINTFKYRNVMEYKKDFVLMCNNAMTYNRPETIYYKEAKKLLHIGIKMMCKEKLLFMKRTVPFLASLRNEELGIDEPDETREVIEAIQEEERQEKKRLKAREGIGRYEALPDNMTPEEILAQAKAAAKDAADMLTLRKPDSKFGFLRQRDDGSTSLNIMNPENDGTVSETERVVNLGSLIGKLTSGTGSLSSYKEDKRNKVTPITYLNYGPFSSYAPQYDSTFSNISKEESDLLLSTYGDETGVQYARSIMNFTGNSGDYAVAMVDNLLDILTKGEHSKTQKLLEEQKSQQEIPTQENGSEQPTSADMSSLRSLSQLGVDVSFLDHYESEPKKDPVQEKLDQTASLLNDLQQTQNERLSSRLPPHLSLLPGPSEKEIQLAQKVTKELKELAKSANPRGVVSAQGVRSAMGVNYPLTGDTNLMGPMPVVQTEMSKLPSDGLTDDNQIILDDQDGSQCNINDNDSEDLDISEFLKLPAHLTSSLANSSDNVLST</sequence>
<dbReference type="Gene3D" id="1.20.920.10">
    <property type="entry name" value="Bromodomain-like"/>
    <property type="match status" value="1"/>
</dbReference>
<dbReference type="PANTHER" id="PTHR22881">
    <property type="entry name" value="BROMODOMAIN CONTAINING PROTEIN"/>
    <property type="match status" value="1"/>
</dbReference>
<dbReference type="InterPro" id="IPR021900">
    <property type="entry name" value="DUF3512"/>
</dbReference>
<dbReference type="InterPro" id="IPR036427">
    <property type="entry name" value="Bromodomain-like_sf"/>
</dbReference>
<feature type="domain" description="Bromo" evidence="8">
    <location>
        <begin position="165"/>
        <end position="235"/>
    </location>
</feature>
<evidence type="ECO:0000256" key="2">
    <source>
        <dbReference type="ARBA" id="ARBA00023015"/>
    </source>
</evidence>
<dbReference type="Pfam" id="PF00439">
    <property type="entry name" value="Bromodomain"/>
    <property type="match status" value="1"/>
</dbReference>
<dbReference type="PROSITE" id="PS50014">
    <property type="entry name" value="BROMODOMAIN_2"/>
    <property type="match status" value="1"/>
</dbReference>
<keyword evidence="4" id="KW-0804">Transcription</keyword>
<reference evidence="9 10" key="1">
    <citation type="journal article" date="2017" name="Nat. Ecol. Evol.">
        <title>Scallop genome provides insights into evolution of bilaterian karyotype and development.</title>
        <authorList>
            <person name="Wang S."/>
            <person name="Zhang J."/>
            <person name="Jiao W."/>
            <person name="Li J."/>
            <person name="Xun X."/>
            <person name="Sun Y."/>
            <person name="Guo X."/>
            <person name="Huan P."/>
            <person name="Dong B."/>
            <person name="Zhang L."/>
            <person name="Hu X."/>
            <person name="Sun X."/>
            <person name="Wang J."/>
            <person name="Zhao C."/>
            <person name="Wang Y."/>
            <person name="Wang D."/>
            <person name="Huang X."/>
            <person name="Wang R."/>
            <person name="Lv J."/>
            <person name="Li Y."/>
            <person name="Zhang Z."/>
            <person name="Liu B."/>
            <person name="Lu W."/>
            <person name="Hui Y."/>
            <person name="Liang J."/>
            <person name="Zhou Z."/>
            <person name="Hou R."/>
            <person name="Li X."/>
            <person name="Liu Y."/>
            <person name="Li H."/>
            <person name="Ning X."/>
            <person name="Lin Y."/>
            <person name="Zhao L."/>
            <person name="Xing Q."/>
            <person name="Dou J."/>
            <person name="Li Y."/>
            <person name="Mao J."/>
            <person name="Guo H."/>
            <person name="Dou H."/>
            <person name="Li T."/>
            <person name="Mu C."/>
            <person name="Jiang W."/>
            <person name="Fu Q."/>
            <person name="Fu X."/>
            <person name="Miao Y."/>
            <person name="Liu J."/>
            <person name="Yu Q."/>
            <person name="Li R."/>
            <person name="Liao H."/>
            <person name="Li X."/>
            <person name="Kong Y."/>
            <person name="Jiang Z."/>
            <person name="Chourrout D."/>
            <person name="Li R."/>
            <person name="Bao Z."/>
        </authorList>
    </citation>
    <scope>NUCLEOTIDE SEQUENCE [LARGE SCALE GENOMIC DNA]</scope>
    <source>
        <strain evidence="9 10">PY_sf001</strain>
    </source>
</reference>
<dbReference type="AlphaFoldDB" id="A0A210PLK8"/>
<evidence type="ECO:0000256" key="4">
    <source>
        <dbReference type="ARBA" id="ARBA00023163"/>
    </source>
</evidence>
<evidence type="ECO:0000259" key="8">
    <source>
        <dbReference type="PROSITE" id="PS50014"/>
    </source>
</evidence>
<feature type="region of interest" description="Disordered" evidence="7">
    <location>
        <begin position="481"/>
        <end position="511"/>
    </location>
</feature>
<keyword evidence="2" id="KW-0805">Transcription regulation</keyword>
<name>A0A210PLK8_MIZYE</name>
<keyword evidence="3 6" id="KW-0103">Bromodomain</keyword>
<feature type="compositionally biased region" description="Basic residues" evidence="7">
    <location>
        <begin position="1"/>
        <end position="13"/>
    </location>
</feature>
<dbReference type="GO" id="GO:0005634">
    <property type="term" value="C:nucleus"/>
    <property type="evidence" value="ECO:0007669"/>
    <property type="project" value="UniProtKB-SubCell"/>
</dbReference>
<comment type="subcellular location">
    <subcellularLocation>
        <location evidence="1">Nucleus</location>
    </subcellularLocation>
</comment>
<dbReference type="GO" id="GO:0006357">
    <property type="term" value="P:regulation of transcription by RNA polymerase II"/>
    <property type="evidence" value="ECO:0007669"/>
    <property type="project" value="TreeGrafter"/>
</dbReference>
<keyword evidence="5" id="KW-0539">Nucleus</keyword>
<evidence type="ECO:0000256" key="1">
    <source>
        <dbReference type="ARBA" id="ARBA00004123"/>
    </source>
</evidence>
<evidence type="ECO:0000256" key="3">
    <source>
        <dbReference type="ARBA" id="ARBA00023117"/>
    </source>
</evidence>
<feature type="compositionally biased region" description="Polar residues" evidence="7">
    <location>
        <begin position="46"/>
        <end position="59"/>
    </location>
</feature>
<dbReference type="EMBL" id="NEDP02005590">
    <property type="protein sequence ID" value="OWF37379.1"/>
    <property type="molecule type" value="Genomic_DNA"/>
</dbReference>
<dbReference type="PANTHER" id="PTHR22881:SF27">
    <property type="entry name" value="BROMODOMAIN CONTAINING 7_9"/>
    <property type="match status" value="1"/>
</dbReference>
<feature type="compositionally biased region" description="Basic residues" evidence="7">
    <location>
        <begin position="60"/>
        <end position="73"/>
    </location>
</feature>
<evidence type="ECO:0000256" key="6">
    <source>
        <dbReference type="PROSITE-ProRule" id="PRU00035"/>
    </source>
</evidence>
<evidence type="ECO:0000313" key="9">
    <source>
        <dbReference type="EMBL" id="OWF37379.1"/>
    </source>
</evidence>
<accession>A0A210PLK8</accession>
<feature type="compositionally biased region" description="Polar residues" evidence="7">
    <location>
        <begin position="493"/>
        <end position="511"/>
    </location>
</feature>
<dbReference type="PRINTS" id="PR00503">
    <property type="entry name" value="BROMODOMAIN"/>
</dbReference>
<comment type="caution">
    <text evidence="9">The sequence shown here is derived from an EMBL/GenBank/DDBJ whole genome shotgun (WGS) entry which is preliminary data.</text>
</comment>
<dbReference type="SMART" id="SM00297">
    <property type="entry name" value="BROMO"/>
    <property type="match status" value="1"/>
</dbReference>
<evidence type="ECO:0000313" key="10">
    <source>
        <dbReference type="Proteomes" id="UP000242188"/>
    </source>
</evidence>